<dbReference type="PROSITE" id="PS50297">
    <property type="entry name" value="ANK_REP_REGION"/>
    <property type="match status" value="1"/>
</dbReference>
<dbReference type="PANTHER" id="PTHR24171">
    <property type="entry name" value="ANKYRIN REPEAT DOMAIN-CONTAINING PROTEIN 39-RELATED"/>
    <property type="match status" value="1"/>
</dbReference>
<dbReference type="AlphaFoldDB" id="A0A9Q1BGT1"/>
<feature type="transmembrane region" description="Helical" evidence="5">
    <location>
        <begin position="332"/>
        <end position="350"/>
    </location>
</feature>
<dbReference type="EMBL" id="JAIZAY010000018">
    <property type="protein sequence ID" value="KAJ8025173.1"/>
    <property type="molecule type" value="Genomic_DNA"/>
</dbReference>
<dbReference type="Pfam" id="PF12796">
    <property type="entry name" value="Ank_2"/>
    <property type="match status" value="1"/>
</dbReference>
<keyword evidence="2 3" id="KW-0040">ANK repeat</keyword>
<evidence type="ECO:0000256" key="1">
    <source>
        <dbReference type="ARBA" id="ARBA00022737"/>
    </source>
</evidence>
<dbReference type="GO" id="GO:0085020">
    <property type="term" value="P:protein K6-linked ubiquitination"/>
    <property type="evidence" value="ECO:0007669"/>
    <property type="project" value="TreeGrafter"/>
</dbReference>
<keyword evidence="7" id="KW-1185">Reference proteome</keyword>
<evidence type="ECO:0000313" key="6">
    <source>
        <dbReference type="EMBL" id="KAJ8025173.1"/>
    </source>
</evidence>
<feature type="region of interest" description="Disordered" evidence="4">
    <location>
        <begin position="1"/>
        <end position="52"/>
    </location>
</feature>
<protein>
    <submittedName>
        <fullName evidence="6">BRCA1-associated RING domain protein 1</fullName>
    </submittedName>
</protein>
<feature type="compositionally biased region" description="Basic residues" evidence="4">
    <location>
        <begin position="103"/>
        <end position="112"/>
    </location>
</feature>
<dbReference type="OrthoDB" id="2384350at2759"/>
<keyword evidence="5" id="KW-0812">Transmembrane</keyword>
<dbReference type="GO" id="GO:0031436">
    <property type="term" value="C:BRCA1-BARD1 complex"/>
    <property type="evidence" value="ECO:0007669"/>
    <property type="project" value="TreeGrafter"/>
</dbReference>
<name>A0A9Q1BGT1_HOLLE</name>
<keyword evidence="1" id="KW-0677">Repeat</keyword>
<dbReference type="Gene3D" id="3.40.50.10190">
    <property type="entry name" value="BRCT domain"/>
    <property type="match status" value="1"/>
</dbReference>
<feature type="repeat" description="ANK" evidence="3">
    <location>
        <begin position="160"/>
        <end position="198"/>
    </location>
</feature>
<gene>
    <name evidence="6" type="ORF">HOLleu_35301</name>
</gene>
<comment type="caution">
    <text evidence="6">The sequence shown here is derived from an EMBL/GenBank/DDBJ whole genome shotgun (WGS) entry which is preliminary data.</text>
</comment>
<organism evidence="6 7">
    <name type="scientific">Holothuria leucospilota</name>
    <name type="common">Black long sea cucumber</name>
    <name type="synonym">Mertensiothuria leucospilota</name>
    <dbReference type="NCBI Taxonomy" id="206669"/>
    <lineage>
        <taxon>Eukaryota</taxon>
        <taxon>Metazoa</taxon>
        <taxon>Echinodermata</taxon>
        <taxon>Eleutherozoa</taxon>
        <taxon>Echinozoa</taxon>
        <taxon>Holothuroidea</taxon>
        <taxon>Aspidochirotacea</taxon>
        <taxon>Aspidochirotida</taxon>
        <taxon>Holothuriidae</taxon>
        <taxon>Holothuria</taxon>
    </lineage>
</organism>
<dbReference type="SMART" id="SM00248">
    <property type="entry name" value="ANK"/>
    <property type="match status" value="2"/>
</dbReference>
<dbReference type="CDD" id="cd17720">
    <property type="entry name" value="BRCT_Bard1_rpt2"/>
    <property type="match status" value="1"/>
</dbReference>
<sequence>MLERRNPQRKVLSLPQRESFRRRRNKKSIQKKLEKANNVWNNMKNGGEDVECNGQKRKVNFRESESDIESGVVLDLEPLTDSVSSSMHREDSYDSGKPDSRSSRRKPQKKQRNTFPSKGKSEQGRSKTSKEVVNSHKAAEEAVTVVKPAPIRSIMKRNIRGETPLHVACIKHEACNHGFVPIVATLLDNGALINMPGFDNDSPLHDAVHNNRPEVVRLLIERGASLDVRNIHGQTPKDLEASKEVMEALKTKPCVTSDLNTSFNSSISSSPPKFKKIVLLGTGVEECLQRKGLVPEVNHEICGTTIDSDSEGAKKSREMANSQNFAAIKTSLMISSIVLMAAIFISMVTLHHPHHQKKKLASLIKLGGGTIITRYPKPDDDVIQASTIVPYHATPDSELRVCSYYILYDQGVKRKPPPKVRTAKVCTVPVSWLMDCISSYELKDLPE</sequence>
<reference evidence="6" key="1">
    <citation type="submission" date="2021-10" db="EMBL/GenBank/DDBJ databases">
        <title>Tropical sea cucumber genome reveals ecological adaptation and Cuvierian tubules defense mechanism.</title>
        <authorList>
            <person name="Chen T."/>
        </authorList>
    </citation>
    <scope>NUCLEOTIDE SEQUENCE</scope>
    <source>
        <strain evidence="6">Nanhai2018</strain>
        <tissue evidence="6">Muscle</tissue>
    </source>
</reference>
<proteinExistence type="predicted"/>
<dbReference type="PANTHER" id="PTHR24171:SF8">
    <property type="entry name" value="BRCA1-ASSOCIATED RING DOMAIN PROTEIN 1"/>
    <property type="match status" value="1"/>
</dbReference>
<feature type="repeat" description="ANK" evidence="3">
    <location>
        <begin position="199"/>
        <end position="231"/>
    </location>
</feature>
<dbReference type="InterPro" id="IPR036420">
    <property type="entry name" value="BRCT_dom_sf"/>
</dbReference>
<feature type="compositionally biased region" description="Basic and acidic residues" evidence="4">
    <location>
        <begin position="87"/>
        <end position="102"/>
    </location>
</feature>
<evidence type="ECO:0000313" key="7">
    <source>
        <dbReference type="Proteomes" id="UP001152320"/>
    </source>
</evidence>
<feature type="compositionally biased region" description="Basic and acidic residues" evidence="4">
    <location>
        <begin position="119"/>
        <end position="139"/>
    </location>
</feature>
<keyword evidence="5" id="KW-1133">Transmembrane helix</keyword>
<dbReference type="GO" id="GO:0070531">
    <property type="term" value="C:BRCA1-A complex"/>
    <property type="evidence" value="ECO:0007669"/>
    <property type="project" value="TreeGrafter"/>
</dbReference>
<dbReference type="Gene3D" id="1.25.40.20">
    <property type="entry name" value="Ankyrin repeat-containing domain"/>
    <property type="match status" value="1"/>
</dbReference>
<dbReference type="GO" id="GO:0004842">
    <property type="term" value="F:ubiquitin-protein transferase activity"/>
    <property type="evidence" value="ECO:0007669"/>
    <property type="project" value="TreeGrafter"/>
</dbReference>
<feature type="region of interest" description="Disordered" evidence="4">
    <location>
        <begin position="72"/>
        <end position="139"/>
    </location>
</feature>
<dbReference type="SUPFAM" id="SSF52113">
    <property type="entry name" value="BRCT domain"/>
    <property type="match status" value="1"/>
</dbReference>
<accession>A0A9Q1BGT1</accession>
<evidence type="ECO:0000256" key="4">
    <source>
        <dbReference type="SAM" id="MobiDB-lite"/>
    </source>
</evidence>
<dbReference type="SUPFAM" id="SSF48403">
    <property type="entry name" value="Ankyrin repeat"/>
    <property type="match status" value="1"/>
</dbReference>
<keyword evidence="5" id="KW-0472">Membrane</keyword>
<dbReference type="InterPro" id="IPR036770">
    <property type="entry name" value="Ankyrin_rpt-contain_sf"/>
</dbReference>
<feature type="compositionally biased region" description="Basic residues" evidence="4">
    <location>
        <begin position="20"/>
        <end position="30"/>
    </location>
</feature>
<dbReference type="Proteomes" id="UP001152320">
    <property type="component" value="Chromosome 18"/>
</dbReference>
<dbReference type="PROSITE" id="PS50088">
    <property type="entry name" value="ANK_REPEAT"/>
    <property type="match status" value="2"/>
</dbReference>
<evidence type="ECO:0000256" key="2">
    <source>
        <dbReference type="ARBA" id="ARBA00023043"/>
    </source>
</evidence>
<dbReference type="InterPro" id="IPR002110">
    <property type="entry name" value="Ankyrin_rpt"/>
</dbReference>
<evidence type="ECO:0000256" key="5">
    <source>
        <dbReference type="SAM" id="Phobius"/>
    </source>
</evidence>
<evidence type="ECO:0000256" key="3">
    <source>
        <dbReference type="PROSITE-ProRule" id="PRU00023"/>
    </source>
</evidence>